<proteinExistence type="predicted"/>
<keyword evidence="3" id="KW-1185">Reference proteome</keyword>
<dbReference type="EMBL" id="KQ964268">
    <property type="protein sequence ID" value="KXJ86474.1"/>
    <property type="molecule type" value="Genomic_DNA"/>
</dbReference>
<accession>A0A136INJ0</accession>
<organism evidence="2 3">
    <name type="scientific">Microdochium bolleyi</name>
    <dbReference type="NCBI Taxonomy" id="196109"/>
    <lineage>
        <taxon>Eukaryota</taxon>
        <taxon>Fungi</taxon>
        <taxon>Dikarya</taxon>
        <taxon>Ascomycota</taxon>
        <taxon>Pezizomycotina</taxon>
        <taxon>Sordariomycetes</taxon>
        <taxon>Xylariomycetidae</taxon>
        <taxon>Xylariales</taxon>
        <taxon>Microdochiaceae</taxon>
        <taxon>Microdochium</taxon>
    </lineage>
</organism>
<feature type="compositionally biased region" description="Polar residues" evidence="1">
    <location>
        <begin position="1"/>
        <end position="18"/>
    </location>
</feature>
<feature type="compositionally biased region" description="Low complexity" evidence="1">
    <location>
        <begin position="51"/>
        <end position="60"/>
    </location>
</feature>
<name>A0A136INJ0_9PEZI</name>
<sequence length="60" mass="6274">MGARYTQHTQDGWPSRTTPRPGDRGRACCWGVSFGTTTARSFGAPAPAPPTKSSTPTGHG</sequence>
<feature type="non-terminal residue" evidence="2">
    <location>
        <position position="60"/>
    </location>
</feature>
<evidence type="ECO:0000313" key="2">
    <source>
        <dbReference type="EMBL" id="KXJ86474.1"/>
    </source>
</evidence>
<feature type="region of interest" description="Disordered" evidence="1">
    <location>
        <begin position="1"/>
        <end position="60"/>
    </location>
</feature>
<dbReference type="Proteomes" id="UP000070501">
    <property type="component" value="Unassembled WGS sequence"/>
</dbReference>
<dbReference type="AlphaFoldDB" id="A0A136INJ0"/>
<protein>
    <submittedName>
        <fullName evidence="2">Uncharacterized protein</fullName>
    </submittedName>
</protein>
<evidence type="ECO:0000313" key="3">
    <source>
        <dbReference type="Proteomes" id="UP000070501"/>
    </source>
</evidence>
<gene>
    <name evidence="2" type="ORF">Micbo1qcDRAFT_168504</name>
</gene>
<dbReference type="InParanoid" id="A0A136INJ0"/>
<evidence type="ECO:0000256" key="1">
    <source>
        <dbReference type="SAM" id="MobiDB-lite"/>
    </source>
</evidence>
<reference evidence="3" key="1">
    <citation type="submission" date="2016-02" db="EMBL/GenBank/DDBJ databases">
        <title>Draft genome sequence of Microdochium bolleyi, a fungal endophyte of beachgrass.</title>
        <authorList>
            <consortium name="DOE Joint Genome Institute"/>
            <person name="David A.S."/>
            <person name="May G."/>
            <person name="Haridas S."/>
            <person name="Lim J."/>
            <person name="Wang M."/>
            <person name="Labutti K."/>
            <person name="Lipzen A."/>
            <person name="Barry K."/>
            <person name="Grigoriev I.V."/>
        </authorList>
    </citation>
    <scope>NUCLEOTIDE SEQUENCE [LARGE SCALE GENOMIC DNA]</scope>
    <source>
        <strain evidence="3">J235TASD1</strain>
    </source>
</reference>